<dbReference type="InterPro" id="IPR036866">
    <property type="entry name" value="RibonucZ/Hydroxyglut_hydro"/>
</dbReference>
<dbReference type="OrthoDB" id="450111at2"/>
<dbReference type="AlphaFoldDB" id="A0A238KG25"/>
<sequence length="229" mass="25063">MLQSLGKDLWTVEGPTVEGAAGFRFPTRMCIARLPDGSLWLHSPIALTPEVHSAVSNLGPVRHLIAPNDLHYMSLPAWCAAHPRAQVHTAPGVTKKCLLTGTETPLGDTPPASWEGVFDQVMFRGNLITTEVVFFHRSSGTAIFTDLLQQMPAGWFSGWRSVVARLDRMTGDAPAVPWKFRLAFRDRVALRAALARVRDWPVQRLAIAHGPVVSTNAGTAVRHAFAWSA</sequence>
<evidence type="ECO:0008006" key="3">
    <source>
        <dbReference type="Google" id="ProtNLM"/>
    </source>
</evidence>
<dbReference type="PANTHER" id="PTHR33835">
    <property type="entry name" value="YALI0C07656P"/>
    <property type="match status" value="1"/>
</dbReference>
<dbReference type="SUPFAM" id="SSF56281">
    <property type="entry name" value="Metallo-hydrolase/oxidoreductase"/>
    <property type="match status" value="1"/>
</dbReference>
<keyword evidence="2" id="KW-1185">Reference proteome</keyword>
<accession>A0A238KG25</accession>
<gene>
    <name evidence="1" type="ORF">MAA8898_02453</name>
</gene>
<protein>
    <recommendedName>
        <fullName evidence="3">DUF4336 domain-containing protein</fullName>
    </recommendedName>
</protein>
<dbReference type="InterPro" id="IPR025638">
    <property type="entry name" value="DUF4336"/>
</dbReference>
<reference evidence="1 2" key="1">
    <citation type="submission" date="2017-05" db="EMBL/GenBank/DDBJ databases">
        <authorList>
            <person name="Song R."/>
            <person name="Chenine A.L."/>
            <person name="Ruprecht R.M."/>
        </authorList>
    </citation>
    <scope>NUCLEOTIDE SEQUENCE [LARGE SCALE GENOMIC DNA]</scope>
    <source>
        <strain evidence="1 2">CECT 8898</strain>
    </source>
</reference>
<organism evidence="1 2">
    <name type="scientific">Maliponia aquimaris</name>
    <dbReference type="NCBI Taxonomy" id="1673631"/>
    <lineage>
        <taxon>Bacteria</taxon>
        <taxon>Pseudomonadati</taxon>
        <taxon>Pseudomonadota</taxon>
        <taxon>Alphaproteobacteria</taxon>
        <taxon>Rhodobacterales</taxon>
        <taxon>Paracoccaceae</taxon>
        <taxon>Maliponia</taxon>
    </lineage>
</organism>
<dbReference type="EMBL" id="FXYF01000006">
    <property type="protein sequence ID" value="SMX41760.1"/>
    <property type="molecule type" value="Genomic_DNA"/>
</dbReference>
<evidence type="ECO:0000313" key="1">
    <source>
        <dbReference type="EMBL" id="SMX41760.1"/>
    </source>
</evidence>
<evidence type="ECO:0000313" key="2">
    <source>
        <dbReference type="Proteomes" id="UP000207598"/>
    </source>
</evidence>
<name>A0A238KG25_9RHOB</name>
<dbReference type="Pfam" id="PF14234">
    <property type="entry name" value="DUF4336"/>
    <property type="match status" value="1"/>
</dbReference>
<dbReference type="Proteomes" id="UP000207598">
    <property type="component" value="Unassembled WGS sequence"/>
</dbReference>
<dbReference type="PANTHER" id="PTHR33835:SF1">
    <property type="entry name" value="METALLO-BETA-LACTAMASE DOMAIN-CONTAINING PROTEIN"/>
    <property type="match status" value="1"/>
</dbReference>
<proteinExistence type="predicted"/>